<feature type="transmembrane region" description="Helical" evidence="6">
    <location>
        <begin position="6"/>
        <end position="27"/>
    </location>
</feature>
<dbReference type="Proteomes" id="UP000568380">
    <property type="component" value="Unassembled WGS sequence"/>
</dbReference>
<keyword evidence="5 6" id="KW-0472">Membrane</keyword>
<dbReference type="InterPro" id="IPR001279">
    <property type="entry name" value="Metallo-B-lactamas"/>
</dbReference>
<feature type="domain" description="Metallo-beta-lactamase" evidence="7">
    <location>
        <begin position="128"/>
        <end position="299"/>
    </location>
</feature>
<dbReference type="PANTHER" id="PTHR30619">
    <property type="entry name" value="DNA INTERNALIZATION/COMPETENCE PROTEIN COMEC/REC2"/>
    <property type="match status" value="1"/>
</dbReference>
<feature type="transmembrane region" description="Helical" evidence="6">
    <location>
        <begin position="34"/>
        <end position="54"/>
    </location>
</feature>
<dbReference type="PANTHER" id="PTHR30619:SF1">
    <property type="entry name" value="RECOMBINATION PROTEIN 2"/>
    <property type="match status" value="1"/>
</dbReference>
<comment type="subcellular location">
    <subcellularLocation>
        <location evidence="1">Cell membrane</location>
        <topology evidence="1">Multi-pass membrane protein</topology>
    </subcellularLocation>
</comment>
<dbReference type="InterPro" id="IPR052159">
    <property type="entry name" value="Competence_DNA_uptake"/>
</dbReference>
<keyword evidence="3 6" id="KW-0812">Transmembrane</keyword>
<gene>
    <name evidence="8" type="ORF">HNR40_005775</name>
</gene>
<proteinExistence type="predicted"/>
<dbReference type="Gene3D" id="3.60.15.10">
    <property type="entry name" value="Ribonuclease Z/Hydroxyacylglutathione hydrolase-like"/>
    <property type="match status" value="1"/>
</dbReference>
<feature type="transmembrane region" description="Helical" evidence="6">
    <location>
        <begin position="91"/>
        <end position="111"/>
    </location>
</feature>
<dbReference type="GO" id="GO:0016787">
    <property type="term" value="F:hydrolase activity"/>
    <property type="evidence" value="ECO:0007669"/>
    <property type="project" value="UniProtKB-KW"/>
</dbReference>
<dbReference type="SUPFAM" id="SSF56281">
    <property type="entry name" value="Metallo-hydrolase/oxidoreductase"/>
    <property type="match status" value="1"/>
</dbReference>
<dbReference type="Pfam" id="PF00753">
    <property type="entry name" value="Lactamase_B"/>
    <property type="match status" value="1"/>
</dbReference>
<reference evidence="8 9" key="1">
    <citation type="submission" date="2020-08" db="EMBL/GenBank/DDBJ databases">
        <title>Genomic Encyclopedia of Type Strains, Phase IV (KMG-IV): sequencing the most valuable type-strain genomes for metagenomic binning, comparative biology and taxonomic classification.</title>
        <authorList>
            <person name="Goeker M."/>
        </authorList>
    </citation>
    <scope>NUCLEOTIDE SEQUENCE [LARGE SCALE GENOMIC DNA]</scope>
    <source>
        <strain evidence="8 9">DSM 45385</strain>
    </source>
</reference>
<evidence type="ECO:0000256" key="5">
    <source>
        <dbReference type="ARBA" id="ARBA00023136"/>
    </source>
</evidence>
<feature type="transmembrane region" description="Helical" evidence="6">
    <location>
        <begin position="66"/>
        <end position="84"/>
    </location>
</feature>
<evidence type="ECO:0000256" key="4">
    <source>
        <dbReference type="ARBA" id="ARBA00022989"/>
    </source>
</evidence>
<sequence length="369" mass="38354">MIANLLAGPAVAPATLLGFAASVVAPISVEAAQILLIPAGYSVGWTITVAQWAAGLPFATIPWPGGLLGLALLAMAVAVAVPLLRHPRCRAVTLAVLAGILTAAVVLPPALSPWPPRRWLMVMCDVGQGDGMAIAAGPGRAVVVDTGPDPTPMDRCLRDLGIREIPLIILTHPHADHTGGLTGALKNRRIGAALLTNHPATPVPITRTLSTHHIPQWTATPGTQWTFGPSELTVLAPPTTPPTANTGTQGTEINNTSVVLRVRWHAGSILLSGDIETEAQSDLLRTTSPAADILKVPHHGSARQDPAFISAVGARAALISVGSDNTYGHPAPATLALLHRSGTRIYRTDQSGDLAITDHNTTLAITPRN</sequence>
<dbReference type="SMART" id="SM00849">
    <property type="entry name" value="Lactamase_B"/>
    <property type="match status" value="1"/>
</dbReference>
<dbReference type="GO" id="GO:0005886">
    <property type="term" value="C:plasma membrane"/>
    <property type="evidence" value="ECO:0007669"/>
    <property type="project" value="UniProtKB-SubCell"/>
</dbReference>
<dbReference type="InterPro" id="IPR004477">
    <property type="entry name" value="ComEC_N"/>
</dbReference>
<evidence type="ECO:0000256" key="6">
    <source>
        <dbReference type="SAM" id="Phobius"/>
    </source>
</evidence>
<keyword evidence="8" id="KW-0378">Hydrolase</keyword>
<keyword evidence="9" id="KW-1185">Reference proteome</keyword>
<name>A0A7W8EI87_9ACTN</name>
<protein>
    <submittedName>
        <fullName evidence="8">Beta-lactamase superfamily II metal-dependent hydrolase</fullName>
    </submittedName>
</protein>
<organism evidence="8 9">
    <name type="scientific">Nonomuraea endophytica</name>
    <dbReference type="NCBI Taxonomy" id="714136"/>
    <lineage>
        <taxon>Bacteria</taxon>
        <taxon>Bacillati</taxon>
        <taxon>Actinomycetota</taxon>
        <taxon>Actinomycetes</taxon>
        <taxon>Streptosporangiales</taxon>
        <taxon>Streptosporangiaceae</taxon>
        <taxon>Nonomuraea</taxon>
    </lineage>
</organism>
<dbReference type="InterPro" id="IPR036866">
    <property type="entry name" value="RibonucZ/Hydroxyglut_hydro"/>
</dbReference>
<evidence type="ECO:0000259" key="7">
    <source>
        <dbReference type="SMART" id="SM00849"/>
    </source>
</evidence>
<accession>A0A7W8EI87</accession>
<evidence type="ECO:0000313" key="8">
    <source>
        <dbReference type="EMBL" id="MBB5080288.1"/>
    </source>
</evidence>
<evidence type="ECO:0000256" key="3">
    <source>
        <dbReference type="ARBA" id="ARBA00022692"/>
    </source>
</evidence>
<dbReference type="Pfam" id="PF03772">
    <property type="entry name" value="Competence"/>
    <property type="match status" value="1"/>
</dbReference>
<evidence type="ECO:0000313" key="9">
    <source>
        <dbReference type="Proteomes" id="UP000568380"/>
    </source>
</evidence>
<dbReference type="CDD" id="cd07731">
    <property type="entry name" value="ComA-like_MBL-fold"/>
    <property type="match status" value="1"/>
</dbReference>
<dbReference type="EMBL" id="JACHIN010000008">
    <property type="protein sequence ID" value="MBB5080288.1"/>
    <property type="molecule type" value="Genomic_DNA"/>
</dbReference>
<dbReference type="InterPro" id="IPR035681">
    <property type="entry name" value="ComA-like_MBL"/>
</dbReference>
<evidence type="ECO:0000256" key="2">
    <source>
        <dbReference type="ARBA" id="ARBA00022475"/>
    </source>
</evidence>
<keyword evidence="4 6" id="KW-1133">Transmembrane helix</keyword>
<comment type="caution">
    <text evidence="8">The sequence shown here is derived from an EMBL/GenBank/DDBJ whole genome shotgun (WGS) entry which is preliminary data.</text>
</comment>
<keyword evidence="2" id="KW-1003">Cell membrane</keyword>
<evidence type="ECO:0000256" key="1">
    <source>
        <dbReference type="ARBA" id="ARBA00004651"/>
    </source>
</evidence>
<dbReference type="AlphaFoldDB" id="A0A7W8EI87"/>